<organism evidence="1 2">
    <name type="scientific">Malus baccata</name>
    <name type="common">Siberian crab apple</name>
    <name type="synonym">Pyrus baccata</name>
    <dbReference type="NCBI Taxonomy" id="106549"/>
    <lineage>
        <taxon>Eukaryota</taxon>
        <taxon>Viridiplantae</taxon>
        <taxon>Streptophyta</taxon>
        <taxon>Embryophyta</taxon>
        <taxon>Tracheophyta</taxon>
        <taxon>Spermatophyta</taxon>
        <taxon>Magnoliopsida</taxon>
        <taxon>eudicotyledons</taxon>
        <taxon>Gunneridae</taxon>
        <taxon>Pentapetalae</taxon>
        <taxon>rosids</taxon>
        <taxon>fabids</taxon>
        <taxon>Rosales</taxon>
        <taxon>Rosaceae</taxon>
        <taxon>Amygdaloideae</taxon>
        <taxon>Maleae</taxon>
        <taxon>Malus</taxon>
    </lineage>
</organism>
<dbReference type="AlphaFoldDB" id="A0A540M2Z0"/>
<evidence type="ECO:0000313" key="2">
    <source>
        <dbReference type="Proteomes" id="UP000315295"/>
    </source>
</evidence>
<reference evidence="1 2" key="1">
    <citation type="journal article" date="2019" name="G3 (Bethesda)">
        <title>Sequencing of a Wild Apple (Malus baccata) Genome Unravels the Differences Between Cultivated and Wild Apple Species Regarding Disease Resistance and Cold Tolerance.</title>
        <authorList>
            <person name="Chen X."/>
        </authorList>
    </citation>
    <scope>NUCLEOTIDE SEQUENCE [LARGE SCALE GENOMIC DNA]</scope>
    <source>
        <strain evidence="2">cv. Shandingzi</strain>
        <tissue evidence="1">Leaves</tissue>
    </source>
</reference>
<protein>
    <submittedName>
        <fullName evidence="1">Uncharacterized protein</fullName>
    </submittedName>
</protein>
<gene>
    <name evidence="1" type="ORF">C1H46_021274</name>
</gene>
<dbReference type="Proteomes" id="UP000315295">
    <property type="component" value="Unassembled WGS sequence"/>
</dbReference>
<sequence length="151" mass="16725">MLRFYSNMIVLPFWFYVSFIARCFGFDCLDCSSFFFVVQAAHASIILDDYASTSRLFLSISLLSLSQFSAYVILNPGFLSLPNADVRDLAVDLNATSFDAVLGDTPASFVVVEFFAHCFESLAVSNPLLLGVLFSSCDRRGSSFKVLTSFL</sequence>
<proteinExistence type="predicted"/>
<dbReference type="STRING" id="106549.A0A540M2Z0"/>
<evidence type="ECO:0000313" key="1">
    <source>
        <dbReference type="EMBL" id="TQD93110.1"/>
    </source>
</evidence>
<dbReference type="EMBL" id="VIEB01000376">
    <property type="protein sequence ID" value="TQD93110.1"/>
    <property type="molecule type" value="Genomic_DNA"/>
</dbReference>
<comment type="caution">
    <text evidence="1">The sequence shown here is derived from an EMBL/GenBank/DDBJ whole genome shotgun (WGS) entry which is preliminary data.</text>
</comment>
<keyword evidence="2" id="KW-1185">Reference proteome</keyword>
<name>A0A540M2Z0_MALBA</name>
<accession>A0A540M2Z0</accession>